<dbReference type="Gene3D" id="3.40.30.10">
    <property type="entry name" value="Glutaredoxin"/>
    <property type="match status" value="3"/>
</dbReference>
<dbReference type="GO" id="GO:0005634">
    <property type="term" value="C:nucleus"/>
    <property type="evidence" value="ECO:0007669"/>
    <property type="project" value="TreeGrafter"/>
</dbReference>
<feature type="domain" description="Thioredoxin" evidence="1">
    <location>
        <begin position="159"/>
        <end position="307"/>
    </location>
</feature>
<evidence type="ECO:0000313" key="2">
    <source>
        <dbReference type="EMBL" id="CAE0107016.1"/>
    </source>
</evidence>
<gene>
    <name evidence="2" type="ORF">HERI1096_LOCUS7675</name>
</gene>
<sequence length="413" mass="44360">MSAFTPLFGDSLQTKSGPTSTETALADVDAVGVYFSAHWCGPCRGFTPKLAEAYEAYKAKGLKFEIVFVSSDRDESSFDSYYGEQPWLALPYAARDAKTKLSKKFKVNGIPSLIILDGKTGETITTDGRSAVMEDLEGANFPWKPPSLWEALGDEVMNQEGEGVDVAELRGPGKVLGLYFSASWCPPCHAFTPKLVETVKAVKAAGKHFEVIFLSSDRSMADFTKYFGEMTGFHAIPQGDKRKEMLSKLFEVEGIPTFVTIDAETGATINANARGGVMSDPQGAQFPWVPPAVADLSSPDGINEETSLCLMLDGCDKATQDAALAVFTPLAEAAKAAGGDMLWFSAKVGEGAVPQVRKLTKLSEVESQPQLLLLDIPDNGGYYVAPAAELTAEGVQSFLDAYKKGALDRKQLG</sequence>
<name>A0A7S3AJS8_9EUKA</name>
<dbReference type="Pfam" id="PF13905">
    <property type="entry name" value="Thioredoxin_8"/>
    <property type="match status" value="2"/>
</dbReference>
<dbReference type="CDD" id="cd02964">
    <property type="entry name" value="TryX_like_family"/>
    <property type="match status" value="1"/>
</dbReference>
<dbReference type="EMBL" id="HBHX01013757">
    <property type="protein sequence ID" value="CAE0107016.1"/>
    <property type="molecule type" value="Transcribed_RNA"/>
</dbReference>
<reference evidence="2" key="1">
    <citation type="submission" date="2021-01" db="EMBL/GenBank/DDBJ databases">
        <authorList>
            <person name="Corre E."/>
            <person name="Pelletier E."/>
            <person name="Niang G."/>
            <person name="Scheremetjew M."/>
            <person name="Finn R."/>
            <person name="Kale V."/>
            <person name="Holt S."/>
            <person name="Cochrane G."/>
            <person name="Meng A."/>
            <person name="Brown T."/>
            <person name="Cohen L."/>
        </authorList>
    </citation>
    <scope>NUCLEOTIDE SEQUENCE</scope>
    <source>
        <strain evidence="2">CCMP281</strain>
    </source>
</reference>
<accession>A0A7S3AJS8</accession>
<dbReference type="GO" id="GO:0031397">
    <property type="term" value="P:negative regulation of protein ubiquitination"/>
    <property type="evidence" value="ECO:0007669"/>
    <property type="project" value="TreeGrafter"/>
</dbReference>
<dbReference type="PROSITE" id="PS51352">
    <property type="entry name" value="THIOREDOXIN_2"/>
    <property type="match status" value="2"/>
</dbReference>
<dbReference type="GO" id="GO:0004791">
    <property type="term" value="F:thioredoxin-disulfide reductase (NADPH) activity"/>
    <property type="evidence" value="ECO:0007669"/>
    <property type="project" value="TreeGrafter"/>
</dbReference>
<organism evidence="2">
    <name type="scientific">Haptolina ericina</name>
    <dbReference type="NCBI Taxonomy" id="156174"/>
    <lineage>
        <taxon>Eukaryota</taxon>
        <taxon>Haptista</taxon>
        <taxon>Haptophyta</taxon>
        <taxon>Prymnesiophyceae</taxon>
        <taxon>Prymnesiales</taxon>
        <taxon>Prymnesiaceae</taxon>
        <taxon>Haptolina</taxon>
    </lineage>
</organism>
<dbReference type="GO" id="GO:0030178">
    <property type="term" value="P:negative regulation of Wnt signaling pathway"/>
    <property type="evidence" value="ECO:0007669"/>
    <property type="project" value="TreeGrafter"/>
</dbReference>
<protein>
    <recommendedName>
        <fullName evidence="1">Thioredoxin domain-containing protein</fullName>
    </recommendedName>
</protein>
<dbReference type="PANTHER" id="PTHR46472">
    <property type="entry name" value="NUCLEOREDOXIN"/>
    <property type="match status" value="1"/>
</dbReference>
<proteinExistence type="predicted"/>
<evidence type="ECO:0000259" key="1">
    <source>
        <dbReference type="PROSITE" id="PS51352"/>
    </source>
</evidence>
<dbReference type="InterPro" id="IPR012336">
    <property type="entry name" value="Thioredoxin-like_fold"/>
</dbReference>
<dbReference type="SUPFAM" id="SSF52833">
    <property type="entry name" value="Thioredoxin-like"/>
    <property type="match status" value="2"/>
</dbReference>
<dbReference type="PANTHER" id="PTHR46472:SF1">
    <property type="entry name" value="NUCLEOREDOXIN"/>
    <property type="match status" value="1"/>
</dbReference>
<dbReference type="AlphaFoldDB" id="A0A7S3AJS8"/>
<dbReference type="InterPro" id="IPR013766">
    <property type="entry name" value="Thioredoxin_domain"/>
</dbReference>
<feature type="domain" description="Thioredoxin" evidence="1">
    <location>
        <begin position="6"/>
        <end position="158"/>
    </location>
</feature>
<dbReference type="InterPro" id="IPR036249">
    <property type="entry name" value="Thioredoxin-like_sf"/>
</dbReference>